<comment type="similarity">
    <text evidence="1">Belongs to the universal stress protein A family.</text>
</comment>
<organism evidence="3 4">
    <name type="scientific">Sediminicola arcticus</name>
    <dbReference type="NCBI Taxonomy" id="1574308"/>
    <lineage>
        <taxon>Bacteria</taxon>
        <taxon>Pseudomonadati</taxon>
        <taxon>Bacteroidota</taxon>
        <taxon>Flavobacteriia</taxon>
        <taxon>Flavobacteriales</taxon>
        <taxon>Flavobacteriaceae</taxon>
        <taxon>Sediminicola</taxon>
    </lineage>
</organism>
<reference evidence="3 4" key="1">
    <citation type="submission" date="2024-07" db="EMBL/GenBank/DDBJ databases">
        <title>The genome sequence of type strain Sediminicola arcticus GDMCC 1.2805.</title>
        <authorList>
            <person name="Liu Y."/>
        </authorList>
    </citation>
    <scope>NUCLEOTIDE SEQUENCE [LARGE SCALE GENOMIC DNA]</scope>
    <source>
        <strain evidence="3 4">GDMCC 1.2805</strain>
    </source>
</reference>
<feature type="domain" description="UspA" evidence="2">
    <location>
        <begin position="1"/>
        <end position="146"/>
    </location>
</feature>
<evidence type="ECO:0000313" key="3">
    <source>
        <dbReference type="EMBL" id="MET6989908.1"/>
    </source>
</evidence>
<name>A0ABV2SRX4_9FLAO</name>
<sequence>MNQRILLPTDFSKNALNAIRYALDMYANQHCEFYLLNVFQVDGYSLVNMMVPEPGNSTYDAAKKVSEDQFQKLLDILELHNTNTKHTYHTISSYNSLIDAIKDTIAKKDIDLVIMGTKGSTGAKGVILGTNTVATMEAVTDCPLLSVPEDFRFSPPLEIVFPTDFKTSYKRRELNHLLNISKMYETPIRILHILEEHKLSKTQELNKKLLETILAATKYSFHTLTDTKVHKGIGFFTESRDSDMIAFLNKKHSFFGIMFSKPLVKEIGYHAKIPILVLNDYSK</sequence>
<dbReference type="PANTHER" id="PTHR46268:SF6">
    <property type="entry name" value="UNIVERSAL STRESS PROTEIN UP12"/>
    <property type="match status" value="1"/>
</dbReference>
<dbReference type="Gene3D" id="3.40.50.620">
    <property type="entry name" value="HUPs"/>
    <property type="match status" value="2"/>
</dbReference>
<dbReference type="SUPFAM" id="SSF52402">
    <property type="entry name" value="Adenine nucleotide alpha hydrolases-like"/>
    <property type="match status" value="2"/>
</dbReference>
<dbReference type="PANTHER" id="PTHR46268">
    <property type="entry name" value="STRESS RESPONSE PROTEIN NHAX"/>
    <property type="match status" value="1"/>
</dbReference>
<dbReference type="Proteomes" id="UP001549799">
    <property type="component" value="Unassembled WGS sequence"/>
</dbReference>
<dbReference type="Pfam" id="PF00582">
    <property type="entry name" value="Usp"/>
    <property type="match status" value="1"/>
</dbReference>
<dbReference type="InterPro" id="IPR014729">
    <property type="entry name" value="Rossmann-like_a/b/a_fold"/>
</dbReference>
<dbReference type="RefSeq" id="WP_354614289.1">
    <property type="nucleotide sequence ID" value="NZ_JBEXAE010000002.1"/>
</dbReference>
<proteinExistence type="inferred from homology"/>
<evidence type="ECO:0000259" key="2">
    <source>
        <dbReference type="Pfam" id="PF00582"/>
    </source>
</evidence>
<protein>
    <submittedName>
        <fullName evidence="3">Universal stress protein</fullName>
    </submittedName>
</protein>
<accession>A0ABV2SRX4</accession>
<comment type="caution">
    <text evidence="3">The sequence shown here is derived from an EMBL/GenBank/DDBJ whole genome shotgun (WGS) entry which is preliminary data.</text>
</comment>
<evidence type="ECO:0000256" key="1">
    <source>
        <dbReference type="ARBA" id="ARBA00008791"/>
    </source>
</evidence>
<gene>
    <name evidence="3" type="ORF">ABXZ36_04510</name>
</gene>
<dbReference type="EMBL" id="JBEXAE010000002">
    <property type="protein sequence ID" value="MET6989908.1"/>
    <property type="molecule type" value="Genomic_DNA"/>
</dbReference>
<keyword evidence="4" id="KW-1185">Reference proteome</keyword>
<dbReference type="InterPro" id="IPR006016">
    <property type="entry name" value="UspA"/>
</dbReference>
<evidence type="ECO:0000313" key="4">
    <source>
        <dbReference type="Proteomes" id="UP001549799"/>
    </source>
</evidence>
<dbReference type="CDD" id="cd00293">
    <property type="entry name" value="USP-like"/>
    <property type="match status" value="1"/>
</dbReference>